<dbReference type="Proteomes" id="UP000054047">
    <property type="component" value="Unassembled WGS sequence"/>
</dbReference>
<feature type="non-terminal residue" evidence="1">
    <location>
        <position position="78"/>
    </location>
</feature>
<evidence type="ECO:0000313" key="1">
    <source>
        <dbReference type="EMBL" id="KIH59136.1"/>
    </source>
</evidence>
<reference evidence="1 2" key="1">
    <citation type="submission" date="2013-12" db="EMBL/GenBank/DDBJ databases">
        <title>Draft genome of the parsitic nematode Ancylostoma duodenale.</title>
        <authorList>
            <person name="Mitreva M."/>
        </authorList>
    </citation>
    <scope>NUCLEOTIDE SEQUENCE [LARGE SCALE GENOMIC DNA]</scope>
    <source>
        <strain evidence="1 2">Zhejiang</strain>
    </source>
</reference>
<keyword evidence="2" id="KW-1185">Reference proteome</keyword>
<dbReference type="AlphaFoldDB" id="A0A0C2GQ80"/>
<evidence type="ECO:0000313" key="2">
    <source>
        <dbReference type="Proteomes" id="UP000054047"/>
    </source>
</evidence>
<dbReference type="EMBL" id="KN732295">
    <property type="protein sequence ID" value="KIH59136.1"/>
    <property type="molecule type" value="Genomic_DNA"/>
</dbReference>
<organism evidence="1 2">
    <name type="scientific">Ancylostoma duodenale</name>
    <dbReference type="NCBI Taxonomy" id="51022"/>
    <lineage>
        <taxon>Eukaryota</taxon>
        <taxon>Metazoa</taxon>
        <taxon>Ecdysozoa</taxon>
        <taxon>Nematoda</taxon>
        <taxon>Chromadorea</taxon>
        <taxon>Rhabditida</taxon>
        <taxon>Rhabditina</taxon>
        <taxon>Rhabditomorpha</taxon>
        <taxon>Strongyloidea</taxon>
        <taxon>Ancylostomatidae</taxon>
        <taxon>Ancylostomatinae</taxon>
        <taxon>Ancylostoma</taxon>
    </lineage>
</organism>
<sequence>QKRLEAYQLQLGDGVDACPRERRLLHNSTVVGCQFDPDFLHLQAHRRRIRPLQTAHASICCIQHCLFHSASRHDAGAL</sequence>
<name>A0A0C2GQ80_9BILA</name>
<accession>A0A0C2GQ80</accession>
<proteinExistence type="predicted"/>
<gene>
    <name evidence="1" type="ORF">ANCDUO_10646</name>
</gene>
<protein>
    <submittedName>
        <fullName evidence="1">Uncharacterized protein</fullName>
    </submittedName>
</protein>
<feature type="non-terminal residue" evidence="1">
    <location>
        <position position="1"/>
    </location>
</feature>